<keyword evidence="4" id="KW-1185">Reference proteome</keyword>
<keyword evidence="3" id="KW-0808">Transferase</keyword>
<dbReference type="PANTHER" id="PTHR10210:SF45">
    <property type="entry name" value="RIBOSE-PHOSPHATE PYROPHOSPHOKINASE 3, CHLOROPLASTIC"/>
    <property type="match status" value="1"/>
</dbReference>
<dbReference type="EMBL" id="WVIC01000028">
    <property type="protein sequence ID" value="NCJ07531.1"/>
    <property type="molecule type" value="Genomic_DNA"/>
</dbReference>
<organism evidence="3 4">
    <name type="scientific">Petrachloros mirabilis ULC683</name>
    <dbReference type="NCBI Taxonomy" id="2781853"/>
    <lineage>
        <taxon>Bacteria</taxon>
        <taxon>Bacillati</taxon>
        <taxon>Cyanobacteriota</taxon>
        <taxon>Cyanophyceae</taxon>
        <taxon>Synechococcales</taxon>
        <taxon>Petrachlorosaceae</taxon>
        <taxon>Petrachloros</taxon>
        <taxon>Petrachloros mirabilis</taxon>
    </lineage>
</organism>
<dbReference type="InterPro" id="IPR029099">
    <property type="entry name" value="Pribosyltran_N"/>
</dbReference>
<dbReference type="SUPFAM" id="SSF53271">
    <property type="entry name" value="PRTase-like"/>
    <property type="match status" value="1"/>
</dbReference>
<comment type="caution">
    <text evidence="3">The sequence shown here is derived from an EMBL/GenBank/DDBJ whole genome shotgun (WGS) entry which is preliminary data.</text>
</comment>
<protein>
    <submittedName>
        <fullName evidence="3">Ribose-phosphate diphosphokinase</fullName>
        <ecNumber evidence="3">2.7.6.1</ecNumber>
    </submittedName>
</protein>
<dbReference type="Proteomes" id="UP000607397">
    <property type="component" value="Unassembled WGS sequence"/>
</dbReference>
<dbReference type="Pfam" id="PF13793">
    <property type="entry name" value="Pribosyltran_N"/>
    <property type="match status" value="1"/>
</dbReference>
<sequence length="302" mass="32367">MLTTSSAVEIASRVATRLNLSAEVLVTHCFPNGQIEVVPPRPRSGIDEICLFQCFPDRVNDRLVELLLALQAISFLSPRQLTIVLPYLPYTRSDKPVSEGAFIPFTAIAHCLQQFGITRLVTAELHVPQLSAAFGFPVVEVDMMPIFAQHLHPVDGGATVVVSPDLGGAKRAERLATALGVPMAVMRKTRHGSVKESIEILGQVKHKCAILVDDEVNSGESLISAAQLALRAGATAAIAVVVHPLLTPEAIGRIEQSPLQHIFMSDSIPLISASTQTSKMKVLSLAEVLAEVLHPVAKFAAS</sequence>
<evidence type="ECO:0000259" key="2">
    <source>
        <dbReference type="Pfam" id="PF13793"/>
    </source>
</evidence>
<dbReference type="CDD" id="cd06223">
    <property type="entry name" value="PRTases_typeI"/>
    <property type="match status" value="1"/>
</dbReference>
<dbReference type="GO" id="GO:0006164">
    <property type="term" value="P:purine nucleotide biosynthetic process"/>
    <property type="evidence" value="ECO:0007669"/>
    <property type="project" value="TreeGrafter"/>
</dbReference>
<dbReference type="Pfam" id="PF14572">
    <property type="entry name" value="Pribosyl_synth"/>
    <property type="match status" value="1"/>
</dbReference>
<dbReference type="Gene3D" id="3.40.50.2020">
    <property type="match status" value="2"/>
</dbReference>
<reference evidence="3" key="1">
    <citation type="submission" date="2019-12" db="EMBL/GenBank/DDBJ databases">
        <title>High-Quality draft genome sequences of three cyanobacteria isolated from the limestone walls of the Old Cathedral of Coimbra.</title>
        <authorList>
            <person name="Tiago I."/>
            <person name="Soares F."/>
            <person name="Portugal A."/>
        </authorList>
    </citation>
    <scope>NUCLEOTIDE SEQUENCE [LARGE SCALE GENOMIC DNA]</scope>
    <source>
        <strain evidence="3">C</strain>
    </source>
</reference>
<proteinExistence type="predicted"/>
<dbReference type="GO" id="GO:0000287">
    <property type="term" value="F:magnesium ion binding"/>
    <property type="evidence" value="ECO:0007669"/>
    <property type="project" value="InterPro"/>
</dbReference>
<evidence type="ECO:0000256" key="1">
    <source>
        <dbReference type="ARBA" id="ARBA00022727"/>
    </source>
</evidence>
<feature type="domain" description="Ribose-phosphate pyrophosphokinase N-terminal" evidence="2">
    <location>
        <begin position="2"/>
        <end position="116"/>
    </location>
</feature>
<dbReference type="FunFam" id="3.40.50.2020:FF:000014">
    <property type="entry name" value="Ribose-phosphate pyrophosphokinase 1"/>
    <property type="match status" value="1"/>
</dbReference>
<dbReference type="AlphaFoldDB" id="A0A8K2A0K6"/>
<dbReference type="GO" id="GO:0002189">
    <property type="term" value="C:ribose phosphate diphosphokinase complex"/>
    <property type="evidence" value="ECO:0007669"/>
    <property type="project" value="TreeGrafter"/>
</dbReference>
<dbReference type="GO" id="GO:0006015">
    <property type="term" value="P:5-phosphoribose 1-diphosphate biosynthetic process"/>
    <property type="evidence" value="ECO:0007669"/>
    <property type="project" value="TreeGrafter"/>
</dbReference>
<dbReference type="EC" id="2.7.6.1" evidence="3"/>
<dbReference type="GO" id="GO:0004749">
    <property type="term" value="F:ribose phosphate diphosphokinase activity"/>
    <property type="evidence" value="ECO:0007669"/>
    <property type="project" value="UniProtKB-EC"/>
</dbReference>
<name>A0A8K2A0K6_9CYAN</name>
<keyword evidence="1" id="KW-0545">Nucleotide biosynthesis</keyword>
<dbReference type="SMART" id="SM01400">
    <property type="entry name" value="Pribosyltran_N"/>
    <property type="match status" value="1"/>
</dbReference>
<dbReference type="InterPro" id="IPR005946">
    <property type="entry name" value="Rib-P_diPkinase"/>
</dbReference>
<evidence type="ECO:0000313" key="3">
    <source>
        <dbReference type="EMBL" id="NCJ07531.1"/>
    </source>
</evidence>
<dbReference type="PANTHER" id="PTHR10210">
    <property type="entry name" value="RIBOSE-PHOSPHATE DIPHOSPHOKINASE FAMILY MEMBER"/>
    <property type="match status" value="1"/>
</dbReference>
<evidence type="ECO:0000313" key="4">
    <source>
        <dbReference type="Proteomes" id="UP000607397"/>
    </source>
</evidence>
<dbReference type="GO" id="GO:0005737">
    <property type="term" value="C:cytoplasm"/>
    <property type="evidence" value="ECO:0007669"/>
    <property type="project" value="TreeGrafter"/>
</dbReference>
<gene>
    <name evidence="3" type="primary">prs</name>
    <name evidence="3" type="ORF">GS597_13635</name>
</gene>
<dbReference type="NCBIfam" id="TIGR01251">
    <property type="entry name" value="ribP_PPkin"/>
    <property type="match status" value="1"/>
</dbReference>
<accession>A0A8K2A0K6</accession>
<dbReference type="InterPro" id="IPR000836">
    <property type="entry name" value="PRTase_dom"/>
</dbReference>
<dbReference type="InterPro" id="IPR029057">
    <property type="entry name" value="PRTase-like"/>
</dbReference>
<dbReference type="RefSeq" id="WP_161826012.1">
    <property type="nucleotide sequence ID" value="NZ_WVIC01000028.1"/>
</dbReference>